<feature type="domain" description="Cytochrome c-type biogenesis protein H TPR" evidence="6">
    <location>
        <begin position="76"/>
        <end position="203"/>
    </location>
</feature>
<dbReference type="InterPro" id="IPR051263">
    <property type="entry name" value="C-type_cytochrome_biogenesis"/>
</dbReference>
<keyword evidence="3 4" id="KW-0802">TPR repeat</keyword>
<comment type="caution">
    <text evidence="7">The sequence shown here is derived from an EMBL/GenBank/DDBJ whole genome shotgun (WGS) entry which is preliminary data.</text>
</comment>
<organism evidence="7 8">
    <name type="scientific">Legionella quinlivanii</name>
    <dbReference type="NCBI Taxonomy" id="45073"/>
    <lineage>
        <taxon>Bacteria</taxon>
        <taxon>Pseudomonadati</taxon>
        <taxon>Pseudomonadota</taxon>
        <taxon>Gammaproteobacteria</taxon>
        <taxon>Legionellales</taxon>
        <taxon>Legionellaceae</taxon>
        <taxon>Legionella</taxon>
    </lineage>
</organism>
<keyword evidence="5" id="KW-1133">Transmembrane helix</keyword>
<feature type="transmembrane region" description="Helical" evidence="5">
    <location>
        <begin position="32"/>
        <end position="50"/>
    </location>
</feature>
<dbReference type="AlphaFoldDB" id="A0A0W0Y4M5"/>
<sequence>MSEWWLVSYLGLILLLALLVIACSLRPFKKTMAFISPLIIILVSLAYWQWGGWFEWQEFVSKERNQQQIKQVLSTIKNTDELIEKLRARLDDSPASARGWYLLGRLYASQSQWAEANKAFKKAYQFQPDDEKTIVNYAQSQLQLNDGKFNSSVKMLCLKLLKMNPEQPDALSMLAMDAYLNQDYSSAIAYWQRLLALVPPKSRDAIMIQKAISKAISKAGS</sequence>
<dbReference type="STRING" id="45073.Lqui_0609"/>
<dbReference type="SUPFAM" id="SSF48452">
    <property type="entry name" value="TPR-like"/>
    <property type="match status" value="1"/>
</dbReference>
<dbReference type="PROSITE" id="PS50005">
    <property type="entry name" value="TPR"/>
    <property type="match status" value="1"/>
</dbReference>
<dbReference type="PANTHER" id="PTHR47870:SF1">
    <property type="entry name" value="CYTOCHROME C-TYPE BIOGENESIS PROTEIN CCMH"/>
    <property type="match status" value="1"/>
</dbReference>
<protein>
    <submittedName>
        <fullName evidence="7">Cytochrome c type biogenesis protein CcmH</fullName>
    </submittedName>
</protein>
<dbReference type="SMART" id="SM00028">
    <property type="entry name" value="TPR"/>
    <property type="match status" value="2"/>
</dbReference>
<dbReference type="InterPro" id="IPR056413">
    <property type="entry name" value="TPR_CcmH_CycH"/>
</dbReference>
<evidence type="ECO:0000256" key="4">
    <source>
        <dbReference type="PROSITE-ProRule" id="PRU00339"/>
    </source>
</evidence>
<dbReference type="InterPro" id="IPR011990">
    <property type="entry name" value="TPR-like_helical_dom_sf"/>
</dbReference>
<accession>A0A0W0Y4M5</accession>
<dbReference type="Gene3D" id="1.25.40.10">
    <property type="entry name" value="Tetratricopeptide repeat domain"/>
    <property type="match status" value="1"/>
</dbReference>
<name>A0A0W0Y4M5_9GAMM</name>
<dbReference type="EMBL" id="LNYS01000006">
    <property type="protein sequence ID" value="KTD51765.1"/>
    <property type="molecule type" value="Genomic_DNA"/>
</dbReference>
<keyword evidence="5" id="KW-0472">Membrane</keyword>
<dbReference type="GO" id="GO:0017004">
    <property type="term" value="P:cytochrome complex assembly"/>
    <property type="evidence" value="ECO:0007669"/>
    <property type="project" value="UniProtKB-KW"/>
</dbReference>
<dbReference type="Proteomes" id="UP000054618">
    <property type="component" value="Unassembled WGS sequence"/>
</dbReference>
<keyword evidence="2" id="KW-0201">Cytochrome c-type biogenesis</keyword>
<dbReference type="Pfam" id="PF23914">
    <property type="entry name" value="TPR_CcmH_CycH"/>
    <property type="match status" value="1"/>
</dbReference>
<evidence type="ECO:0000313" key="8">
    <source>
        <dbReference type="Proteomes" id="UP000054618"/>
    </source>
</evidence>
<feature type="repeat" description="TPR" evidence="4">
    <location>
        <begin position="97"/>
        <end position="130"/>
    </location>
</feature>
<evidence type="ECO:0000256" key="3">
    <source>
        <dbReference type="ARBA" id="ARBA00022803"/>
    </source>
</evidence>
<evidence type="ECO:0000256" key="5">
    <source>
        <dbReference type="SAM" id="Phobius"/>
    </source>
</evidence>
<keyword evidence="5" id="KW-0812">Transmembrane</keyword>
<evidence type="ECO:0000256" key="1">
    <source>
        <dbReference type="ARBA" id="ARBA00022737"/>
    </source>
</evidence>
<proteinExistence type="predicted"/>
<dbReference type="RefSeq" id="WP_058506719.1">
    <property type="nucleotide sequence ID" value="NZ_CAAAIK010000002.1"/>
</dbReference>
<keyword evidence="1" id="KW-0677">Repeat</keyword>
<evidence type="ECO:0000313" key="7">
    <source>
        <dbReference type="EMBL" id="KTD51765.1"/>
    </source>
</evidence>
<gene>
    <name evidence="7" type="ORF">Lqui_0609</name>
</gene>
<evidence type="ECO:0000259" key="6">
    <source>
        <dbReference type="Pfam" id="PF23914"/>
    </source>
</evidence>
<dbReference type="InterPro" id="IPR019734">
    <property type="entry name" value="TPR_rpt"/>
</dbReference>
<reference evidence="7 8" key="1">
    <citation type="submission" date="2015-11" db="EMBL/GenBank/DDBJ databases">
        <title>Genomic analysis of 38 Legionella species identifies large and diverse effector repertoires.</title>
        <authorList>
            <person name="Burstein D."/>
            <person name="Amaro F."/>
            <person name="Zusman T."/>
            <person name="Lifshitz Z."/>
            <person name="Cohen O."/>
            <person name="Gilbert J.A."/>
            <person name="Pupko T."/>
            <person name="Shuman H.A."/>
            <person name="Segal G."/>
        </authorList>
    </citation>
    <scope>NUCLEOTIDE SEQUENCE [LARGE SCALE GENOMIC DNA]</scope>
    <source>
        <strain evidence="7 8">CDC#1442-AUS-E</strain>
    </source>
</reference>
<dbReference type="PANTHER" id="PTHR47870">
    <property type="entry name" value="CYTOCHROME C-TYPE BIOGENESIS PROTEIN CCMH"/>
    <property type="match status" value="1"/>
</dbReference>
<dbReference type="OrthoDB" id="9776053at2"/>
<dbReference type="PATRIC" id="fig|45073.5.peg.641"/>
<keyword evidence="8" id="KW-1185">Reference proteome</keyword>
<evidence type="ECO:0000256" key="2">
    <source>
        <dbReference type="ARBA" id="ARBA00022748"/>
    </source>
</evidence>
<feature type="transmembrane region" description="Helical" evidence="5">
    <location>
        <begin position="6"/>
        <end position="25"/>
    </location>
</feature>